<sequence length="262" mass="29590">MIRTLVEADNEVVFAYLTQNPALNLFIIGDIEAFGYEQAFQELWGEFTEDGLVKAVLLRYHNTFIISAEGICDAEGFASIIRSYEFDGFSGSEDAVAQLELLLPLEGFRKTDSYFAECTTAEHATLSTNTEEVQMATLEDVDRIIEVRKSIKEFNIASDARGMLQQSIETKTGRTYYIEQNGKMISLASTTAENSLSGMIVGVATVEEARQKGYVTHLLEHIIRDLIAEKKTLCLFYNNPSAGRIYKRLGFEDIGHWRMYRK</sequence>
<dbReference type="Pfam" id="PF00583">
    <property type="entry name" value="Acetyltransf_1"/>
    <property type="match status" value="1"/>
</dbReference>
<feature type="domain" description="N-acetyltransferase" evidence="1">
    <location>
        <begin position="131"/>
        <end position="262"/>
    </location>
</feature>
<dbReference type="Gene3D" id="3.40.630.30">
    <property type="match status" value="1"/>
</dbReference>
<evidence type="ECO:0000313" key="3">
    <source>
        <dbReference type="Proteomes" id="UP000605259"/>
    </source>
</evidence>
<reference evidence="2" key="1">
    <citation type="journal article" date="2014" name="Int. J. Syst. Evol. Microbiol.">
        <title>Complete genome sequence of Corynebacterium casei LMG S-19264T (=DSM 44701T), isolated from a smear-ripened cheese.</title>
        <authorList>
            <consortium name="US DOE Joint Genome Institute (JGI-PGF)"/>
            <person name="Walter F."/>
            <person name="Albersmeier A."/>
            <person name="Kalinowski J."/>
            <person name="Ruckert C."/>
        </authorList>
    </citation>
    <scope>NUCLEOTIDE SEQUENCE</scope>
    <source>
        <strain evidence="2">CGMCC 1.12698</strain>
    </source>
</reference>
<accession>A0A917AWQ4</accession>
<reference evidence="2" key="2">
    <citation type="submission" date="2020-09" db="EMBL/GenBank/DDBJ databases">
        <authorList>
            <person name="Sun Q."/>
            <person name="Zhou Y."/>
        </authorList>
    </citation>
    <scope>NUCLEOTIDE SEQUENCE</scope>
    <source>
        <strain evidence="2">CGMCC 1.12698</strain>
    </source>
</reference>
<dbReference type="Proteomes" id="UP000605259">
    <property type="component" value="Unassembled WGS sequence"/>
</dbReference>
<gene>
    <name evidence="2" type="ORF">GCM10007140_31660</name>
</gene>
<protein>
    <submittedName>
        <fullName evidence="2">N-acetyltransferase</fullName>
    </submittedName>
</protein>
<name>A0A917AWQ4_9BACI</name>
<dbReference type="AlphaFoldDB" id="A0A917AWQ4"/>
<comment type="caution">
    <text evidence="2">The sequence shown here is derived from an EMBL/GenBank/DDBJ whole genome shotgun (WGS) entry which is preliminary data.</text>
</comment>
<dbReference type="SUPFAM" id="SSF55729">
    <property type="entry name" value="Acyl-CoA N-acyltransferases (Nat)"/>
    <property type="match status" value="1"/>
</dbReference>
<proteinExistence type="predicted"/>
<organism evidence="2 3">
    <name type="scientific">Priestia taiwanensis</name>
    <dbReference type="NCBI Taxonomy" id="1347902"/>
    <lineage>
        <taxon>Bacteria</taxon>
        <taxon>Bacillati</taxon>
        <taxon>Bacillota</taxon>
        <taxon>Bacilli</taxon>
        <taxon>Bacillales</taxon>
        <taxon>Bacillaceae</taxon>
        <taxon>Priestia</taxon>
    </lineage>
</organism>
<dbReference type="GO" id="GO:0016747">
    <property type="term" value="F:acyltransferase activity, transferring groups other than amino-acyl groups"/>
    <property type="evidence" value="ECO:0007669"/>
    <property type="project" value="InterPro"/>
</dbReference>
<dbReference type="InterPro" id="IPR016181">
    <property type="entry name" value="Acyl_CoA_acyltransferase"/>
</dbReference>
<keyword evidence="3" id="KW-1185">Reference proteome</keyword>
<evidence type="ECO:0000259" key="1">
    <source>
        <dbReference type="PROSITE" id="PS51186"/>
    </source>
</evidence>
<dbReference type="InterPro" id="IPR000182">
    <property type="entry name" value="GNAT_dom"/>
</dbReference>
<dbReference type="PROSITE" id="PS51186">
    <property type="entry name" value="GNAT"/>
    <property type="match status" value="1"/>
</dbReference>
<evidence type="ECO:0000313" key="2">
    <source>
        <dbReference type="EMBL" id="GGE79795.1"/>
    </source>
</evidence>
<dbReference type="RefSeq" id="WP_188389460.1">
    <property type="nucleotide sequence ID" value="NZ_BMFK01000003.1"/>
</dbReference>
<dbReference type="EMBL" id="BMFK01000003">
    <property type="protein sequence ID" value="GGE79795.1"/>
    <property type="molecule type" value="Genomic_DNA"/>
</dbReference>